<accession>A0A4C1SEZ0</accession>
<protein>
    <submittedName>
        <fullName evidence="1">Uncharacterized protein</fullName>
    </submittedName>
</protein>
<comment type="caution">
    <text evidence="1">The sequence shown here is derived from an EMBL/GenBank/DDBJ whole genome shotgun (WGS) entry which is preliminary data.</text>
</comment>
<sequence>MRNLEKWSSGFESCRQRLINKRDSNSSQIKPLLPCLGDHVQSSKSEVLTASATTVTSSRYSVVGPPEEIKGFVVEEQIRGSTVYCMLHVDACCRRAFNMTSDKVRMCNRNAEGDMAAARKWAGLLMNRSFCCYVSSIRRSPRAELFPAELWTSKVNAGLRITDNRHPSPKTKARVGDTYRIRLINGKMSQQGYPFPEDTDKNITSTETAHLLPHITLPPCQRSRNICCLRPSLLHRSLH</sequence>
<name>A0A4C1SEZ0_EUMVA</name>
<dbReference type="EMBL" id="BGZK01000005">
    <property type="protein sequence ID" value="GBP00446.1"/>
    <property type="molecule type" value="Genomic_DNA"/>
</dbReference>
<dbReference type="AlphaFoldDB" id="A0A4C1SEZ0"/>
<reference evidence="1 2" key="1">
    <citation type="journal article" date="2019" name="Commun. Biol.">
        <title>The bagworm genome reveals a unique fibroin gene that provides high tensile strength.</title>
        <authorList>
            <person name="Kono N."/>
            <person name="Nakamura H."/>
            <person name="Ohtoshi R."/>
            <person name="Tomita M."/>
            <person name="Numata K."/>
            <person name="Arakawa K."/>
        </authorList>
    </citation>
    <scope>NUCLEOTIDE SEQUENCE [LARGE SCALE GENOMIC DNA]</scope>
</reference>
<proteinExistence type="predicted"/>
<evidence type="ECO:0000313" key="2">
    <source>
        <dbReference type="Proteomes" id="UP000299102"/>
    </source>
</evidence>
<dbReference type="Proteomes" id="UP000299102">
    <property type="component" value="Unassembled WGS sequence"/>
</dbReference>
<organism evidence="1 2">
    <name type="scientific">Eumeta variegata</name>
    <name type="common">Bagworm moth</name>
    <name type="synonym">Eumeta japonica</name>
    <dbReference type="NCBI Taxonomy" id="151549"/>
    <lineage>
        <taxon>Eukaryota</taxon>
        <taxon>Metazoa</taxon>
        <taxon>Ecdysozoa</taxon>
        <taxon>Arthropoda</taxon>
        <taxon>Hexapoda</taxon>
        <taxon>Insecta</taxon>
        <taxon>Pterygota</taxon>
        <taxon>Neoptera</taxon>
        <taxon>Endopterygota</taxon>
        <taxon>Lepidoptera</taxon>
        <taxon>Glossata</taxon>
        <taxon>Ditrysia</taxon>
        <taxon>Tineoidea</taxon>
        <taxon>Psychidae</taxon>
        <taxon>Oiketicinae</taxon>
        <taxon>Eumeta</taxon>
    </lineage>
</organism>
<evidence type="ECO:0000313" key="1">
    <source>
        <dbReference type="EMBL" id="GBP00446.1"/>
    </source>
</evidence>
<keyword evidence="2" id="KW-1185">Reference proteome</keyword>
<gene>
    <name evidence="1" type="ORF">EVAR_989_1</name>
</gene>